<dbReference type="SUPFAM" id="SSF141729">
    <property type="entry name" value="FimD N-terminal domain-like"/>
    <property type="match status" value="1"/>
</dbReference>
<dbReference type="PANTHER" id="PTHR30451">
    <property type="entry name" value="OUTER MEMBRANE USHER PROTEIN"/>
    <property type="match status" value="1"/>
</dbReference>
<organism evidence="13 14">
    <name type="scientific">Salmonella diarizonae</name>
    <dbReference type="NCBI Taxonomy" id="59204"/>
    <lineage>
        <taxon>Bacteria</taxon>
        <taxon>Pseudomonadati</taxon>
        <taxon>Pseudomonadota</taxon>
        <taxon>Gammaproteobacteria</taxon>
        <taxon>Enterobacterales</taxon>
        <taxon>Enterobacteriaceae</taxon>
        <taxon>Salmonella</taxon>
    </lineage>
</organism>
<dbReference type="FunFam" id="2.60.40.3110:FF:000001">
    <property type="entry name" value="Putative fimbrial outer membrane usher"/>
    <property type="match status" value="1"/>
</dbReference>
<dbReference type="Pfam" id="PF13954">
    <property type="entry name" value="PapC_N"/>
    <property type="match status" value="1"/>
</dbReference>
<evidence type="ECO:0000256" key="3">
    <source>
        <dbReference type="ARBA" id="ARBA00022448"/>
    </source>
</evidence>
<evidence type="ECO:0000256" key="1">
    <source>
        <dbReference type="ARBA" id="ARBA00004571"/>
    </source>
</evidence>
<gene>
    <name evidence="13" type="ORF">CNQ75_00735</name>
</gene>
<keyword evidence="4" id="KW-1134">Transmembrane beta strand</keyword>
<evidence type="ECO:0000313" key="13">
    <source>
        <dbReference type="EMBL" id="ATW53187.1"/>
    </source>
</evidence>
<proteinExistence type="inferred from homology"/>
<dbReference type="AlphaFoldDB" id="A0A2I5HCB7"/>
<dbReference type="Gene3D" id="2.60.40.2610">
    <property type="entry name" value="Outer membrane usher protein FimD, plug domain"/>
    <property type="match status" value="1"/>
</dbReference>
<evidence type="ECO:0000259" key="11">
    <source>
        <dbReference type="Pfam" id="PF13953"/>
    </source>
</evidence>
<dbReference type="GO" id="GO:0009279">
    <property type="term" value="C:cell outer membrane"/>
    <property type="evidence" value="ECO:0007669"/>
    <property type="project" value="UniProtKB-SubCell"/>
</dbReference>
<dbReference type="GO" id="GO:0015473">
    <property type="term" value="F:fimbrial usher porin activity"/>
    <property type="evidence" value="ECO:0007669"/>
    <property type="project" value="InterPro"/>
</dbReference>
<feature type="chain" id="PRO_5014318948" evidence="10">
    <location>
        <begin position="22"/>
        <end position="835"/>
    </location>
</feature>
<dbReference type="Pfam" id="PF00577">
    <property type="entry name" value="Usher"/>
    <property type="match status" value="1"/>
</dbReference>
<dbReference type="InterPro" id="IPR025949">
    <property type="entry name" value="PapC-like_C"/>
</dbReference>
<protein>
    <submittedName>
        <fullName evidence="13">Capsule biosynthesis protein</fullName>
    </submittedName>
</protein>
<keyword evidence="5 9" id="KW-0812">Transmembrane</keyword>
<feature type="domain" description="PapC-like C-terminal" evidence="11">
    <location>
        <begin position="754"/>
        <end position="819"/>
    </location>
</feature>
<dbReference type="InterPro" id="IPR025885">
    <property type="entry name" value="PapC_N"/>
</dbReference>
<evidence type="ECO:0000256" key="7">
    <source>
        <dbReference type="ARBA" id="ARBA00023136"/>
    </source>
</evidence>
<dbReference type="InterPro" id="IPR037224">
    <property type="entry name" value="PapC_N_sf"/>
</dbReference>
<name>A0A2I5HCB7_SALDZ</name>
<reference evidence="13 14" key="1">
    <citation type="submission" date="2017-09" db="EMBL/GenBank/DDBJ databases">
        <title>Complete genome of Salmonella enterica subsp. diarizonae isolated from stool of a patient with bacterial enteropathy.</title>
        <authorList>
            <person name="Zhou J."/>
            <person name="Chen Q."/>
            <person name="Guo L."/>
            <person name="Fan J."/>
        </authorList>
    </citation>
    <scope>NUCLEOTIDE SEQUENCE [LARGE SCALE GENOMIC DNA]</scope>
    <source>
        <strain evidence="13 14">HZS154</strain>
    </source>
</reference>
<evidence type="ECO:0000256" key="2">
    <source>
        <dbReference type="ARBA" id="ARBA00008064"/>
    </source>
</evidence>
<dbReference type="PANTHER" id="PTHR30451:SF9">
    <property type="entry name" value="F1 CAPSULE-ANCHORING PROTEIN"/>
    <property type="match status" value="1"/>
</dbReference>
<dbReference type="Gene3D" id="2.60.40.2070">
    <property type="match status" value="1"/>
</dbReference>
<evidence type="ECO:0000259" key="12">
    <source>
        <dbReference type="Pfam" id="PF13954"/>
    </source>
</evidence>
<dbReference type="InterPro" id="IPR043142">
    <property type="entry name" value="PapC-like_C_sf"/>
</dbReference>
<evidence type="ECO:0000256" key="6">
    <source>
        <dbReference type="ARBA" id="ARBA00022729"/>
    </source>
</evidence>
<comment type="similarity">
    <text evidence="2 9">Belongs to the fimbrial export usher family.</text>
</comment>
<accession>A0A2I5HCB7</accession>
<keyword evidence="6 10" id="KW-0732">Signal</keyword>
<evidence type="ECO:0000256" key="4">
    <source>
        <dbReference type="ARBA" id="ARBA00022452"/>
    </source>
</evidence>
<dbReference type="InterPro" id="IPR018030">
    <property type="entry name" value="Fimbrial_membr_usher_CS"/>
</dbReference>
<keyword evidence="8 9" id="KW-0998">Cell outer membrane</keyword>
<keyword evidence="3 9" id="KW-0813">Transport</keyword>
<keyword evidence="9" id="KW-1029">Fimbrium biogenesis</keyword>
<dbReference type="FunFam" id="2.60.40.2610:FF:000001">
    <property type="entry name" value="Outer membrane fimbrial usher protein"/>
    <property type="match status" value="1"/>
</dbReference>
<evidence type="ECO:0000256" key="5">
    <source>
        <dbReference type="ARBA" id="ARBA00022692"/>
    </source>
</evidence>
<evidence type="ECO:0000256" key="9">
    <source>
        <dbReference type="RuleBase" id="RU003884"/>
    </source>
</evidence>
<dbReference type="GO" id="GO:0009297">
    <property type="term" value="P:pilus assembly"/>
    <property type="evidence" value="ECO:0007669"/>
    <property type="project" value="InterPro"/>
</dbReference>
<feature type="signal peptide" evidence="10">
    <location>
        <begin position="1"/>
        <end position="21"/>
    </location>
</feature>
<dbReference type="Pfam" id="PF13953">
    <property type="entry name" value="PapC_C"/>
    <property type="match status" value="1"/>
</dbReference>
<evidence type="ECO:0000256" key="10">
    <source>
        <dbReference type="SAM" id="SignalP"/>
    </source>
</evidence>
<dbReference type="PROSITE" id="PS01151">
    <property type="entry name" value="FIMBRIAL_USHER"/>
    <property type="match status" value="1"/>
</dbReference>
<dbReference type="RefSeq" id="WP_100212287.1">
    <property type="nucleotide sequence ID" value="NZ_CP023345.1"/>
</dbReference>
<dbReference type="Proteomes" id="UP000230639">
    <property type="component" value="Chromosome"/>
</dbReference>
<dbReference type="InterPro" id="IPR042186">
    <property type="entry name" value="FimD_plug_dom"/>
</dbReference>
<evidence type="ECO:0000256" key="8">
    <source>
        <dbReference type="ARBA" id="ARBA00023237"/>
    </source>
</evidence>
<keyword evidence="7 9" id="KW-0472">Membrane</keyword>
<dbReference type="Gene3D" id="2.60.40.3110">
    <property type="match status" value="1"/>
</dbReference>
<comment type="subcellular location">
    <subcellularLocation>
        <location evidence="1 9">Cell outer membrane</location>
        <topology evidence="1 9">Multi-pass membrane protein</topology>
    </subcellularLocation>
</comment>
<sequence length="835" mass="91137">MKYSILALYISITLLPLSATARSYTFDASLVGDGKKNVDVSLFNEGLQLPGTYNVTIMVNGNTVDSSVPVPFRLVSVRGKRSLLPCLSPGQLIRYGVDVSKYAGLTVDVACADLSLIPQADIDFNFNQQQLTLVFPPQAMLPVLKGIAPESLWDDGMRALIFGWDASTEHTEYRGTWPSRSDSDYVRLQPGLNFGPWRLRNASTWQKSSNQSGKWQSAYTYAERGINSLKSRLTIGESYTSGSVFDSIPFRGAMLASDESMVPYDQREFAPVVRGIARTQARVEVKQNGYTMSTTTVPAGPFEINDLPSTGSSGDLQVTVLESDGSRQDFTVPYTLPAVALRQGYLKYSVAGGQYRSSSDNVKKTQVLSTELMYGLPWNLTVFGGFQAANHYQAGSMGLGLMLGRWGAMSLDMTQSRSQRYAQDWQTGQRWRVRYSKTLETGTSLGLASEEYASKGYSGLSDTLNTWCDGDHGYGYGCYSGSMHQKNRTSVYLSQSLGRLGYLSLNGSRQTYHNDRSGNASWGAGYSTSFWRAYMSLNWSRNQISDRYGHQWNDTMTSLYVSLPLGSALSVNPVYATYQMNNRAHGDTAHELGMYGDVLDKRLHWDVRERYRDGQGDDKSSNALYLDYRGAYGEMTGNYNLSRYSRQSGVGLKGTLVVTGDGLTSGQPSGDTLALVEAPGVSGVPVGGRTGVRTDFRGYTTLGYLSPYQKNEVSIDPSMLPDDAALAKTSVSVVPTKGAVVKAVFRTSVGKRLLLTLNHGDGTPVPFGSVATMDGHDGSSGITGDKGRVYLTGMPDKGYVTVRWGRGQSQHCTAEVQVPNEAGPAGVYTSQAQCR</sequence>
<evidence type="ECO:0000313" key="14">
    <source>
        <dbReference type="Proteomes" id="UP000230639"/>
    </source>
</evidence>
<dbReference type="EMBL" id="CP023345">
    <property type="protein sequence ID" value="ATW53187.1"/>
    <property type="molecule type" value="Genomic_DNA"/>
</dbReference>
<dbReference type="InterPro" id="IPR000015">
    <property type="entry name" value="Fimb_usher"/>
</dbReference>
<feature type="domain" description="PapC N-terminal" evidence="12">
    <location>
        <begin position="26"/>
        <end position="167"/>
    </location>
</feature>
<dbReference type="Gene3D" id="3.10.20.410">
    <property type="match status" value="1"/>
</dbReference>